<evidence type="ECO:0000256" key="8">
    <source>
        <dbReference type="SAM" id="MobiDB-lite"/>
    </source>
</evidence>
<dbReference type="PRINTS" id="PR00100">
    <property type="entry name" value="AOTCASE"/>
</dbReference>
<dbReference type="SUPFAM" id="SSF53671">
    <property type="entry name" value="Aspartate/ornithine carbamoyltransferase"/>
    <property type="match status" value="1"/>
</dbReference>
<dbReference type="AlphaFoldDB" id="A0A0F9WRC4"/>
<dbReference type="InterPro" id="IPR006130">
    <property type="entry name" value="Asp/Orn_carbamoylTrfase"/>
</dbReference>
<dbReference type="GO" id="GO:0016597">
    <property type="term" value="F:amino acid binding"/>
    <property type="evidence" value="ECO:0007669"/>
    <property type="project" value="InterPro"/>
</dbReference>
<accession>A0A0F9WRC4</accession>
<dbReference type="InterPro" id="IPR002082">
    <property type="entry name" value="Asp_carbamoyltransf"/>
</dbReference>
<evidence type="ECO:0000313" key="11">
    <source>
        <dbReference type="EMBL" id="KKN81288.1"/>
    </source>
</evidence>
<feature type="compositionally biased region" description="Low complexity" evidence="8">
    <location>
        <begin position="1"/>
        <end position="10"/>
    </location>
</feature>
<dbReference type="PANTHER" id="PTHR45753">
    <property type="entry name" value="ORNITHINE CARBAMOYLTRANSFERASE, MITOCHONDRIAL"/>
    <property type="match status" value="1"/>
</dbReference>
<dbReference type="InterPro" id="IPR006131">
    <property type="entry name" value="Asp_carbamoyltransf_Asp/Orn-bd"/>
</dbReference>
<keyword evidence="5" id="KW-0665">Pyrimidine biosynthesis</keyword>
<evidence type="ECO:0000259" key="9">
    <source>
        <dbReference type="Pfam" id="PF00185"/>
    </source>
</evidence>
<proteinExistence type="inferred from homology"/>
<evidence type="ECO:0000256" key="4">
    <source>
        <dbReference type="ARBA" id="ARBA00022679"/>
    </source>
</evidence>
<feature type="domain" description="Aspartate/ornithine carbamoyltransferase carbamoyl-P binding" evidence="10">
    <location>
        <begin position="50"/>
        <end position="194"/>
    </location>
</feature>
<feature type="compositionally biased region" description="Basic residues" evidence="8">
    <location>
        <begin position="11"/>
        <end position="31"/>
    </location>
</feature>
<dbReference type="GO" id="GO:0005829">
    <property type="term" value="C:cytosol"/>
    <property type="evidence" value="ECO:0007669"/>
    <property type="project" value="TreeGrafter"/>
</dbReference>
<dbReference type="PROSITE" id="PS00097">
    <property type="entry name" value="CARBAMOYLTRANSFERASE"/>
    <property type="match status" value="1"/>
</dbReference>
<comment type="similarity">
    <text evidence="2">Belongs to the aspartate/ornithine carbamoyltransferase superfamily. ATCase family.</text>
</comment>
<gene>
    <name evidence="11" type="ORF">LCGC14_0321250</name>
</gene>
<dbReference type="GO" id="GO:0006207">
    <property type="term" value="P:'de novo' pyrimidine nucleobase biosynthetic process"/>
    <property type="evidence" value="ECO:0007669"/>
    <property type="project" value="InterPro"/>
</dbReference>
<dbReference type="EMBL" id="LAZR01000217">
    <property type="protein sequence ID" value="KKN81288.1"/>
    <property type="molecule type" value="Genomic_DNA"/>
</dbReference>
<dbReference type="HAMAP" id="MF_00001">
    <property type="entry name" value="Asp_carb_tr"/>
    <property type="match status" value="1"/>
</dbReference>
<dbReference type="EC" id="2.1.3.2" evidence="3"/>
<evidence type="ECO:0000256" key="6">
    <source>
        <dbReference type="ARBA" id="ARBA00043884"/>
    </source>
</evidence>
<evidence type="ECO:0000256" key="7">
    <source>
        <dbReference type="ARBA" id="ARBA00048859"/>
    </source>
</evidence>
<dbReference type="UniPathway" id="UPA00070">
    <property type="reaction ID" value="UER00116"/>
</dbReference>
<dbReference type="GO" id="GO:0044205">
    <property type="term" value="P:'de novo' UMP biosynthetic process"/>
    <property type="evidence" value="ECO:0007669"/>
    <property type="project" value="UniProtKB-UniPathway"/>
</dbReference>
<dbReference type="GO" id="GO:0004070">
    <property type="term" value="F:aspartate carbamoyltransferase activity"/>
    <property type="evidence" value="ECO:0007669"/>
    <property type="project" value="UniProtKB-EC"/>
</dbReference>
<dbReference type="PANTHER" id="PTHR45753:SF6">
    <property type="entry name" value="ASPARTATE CARBAMOYLTRANSFERASE"/>
    <property type="match status" value="1"/>
</dbReference>
<dbReference type="NCBIfam" id="NF002032">
    <property type="entry name" value="PRK00856.1"/>
    <property type="match status" value="1"/>
</dbReference>
<protein>
    <recommendedName>
        <fullName evidence="3">aspartate carbamoyltransferase</fullName>
        <ecNumber evidence="3">2.1.3.2</ecNumber>
    </recommendedName>
</protein>
<dbReference type="InterPro" id="IPR006132">
    <property type="entry name" value="Asp/Orn_carbamoyltranf_P-bd"/>
</dbReference>
<feature type="region of interest" description="Disordered" evidence="8">
    <location>
        <begin position="1"/>
        <end position="43"/>
    </location>
</feature>
<dbReference type="Gene3D" id="3.40.50.1370">
    <property type="entry name" value="Aspartate/ornithine carbamoyltransferase"/>
    <property type="match status" value="2"/>
</dbReference>
<organism evidence="11">
    <name type="scientific">marine sediment metagenome</name>
    <dbReference type="NCBI Taxonomy" id="412755"/>
    <lineage>
        <taxon>unclassified sequences</taxon>
        <taxon>metagenomes</taxon>
        <taxon>ecological metagenomes</taxon>
    </lineage>
</organism>
<reference evidence="11" key="1">
    <citation type="journal article" date="2015" name="Nature">
        <title>Complex archaea that bridge the gap between prokaryotes and eukaryotes.</title>
        <authorList>
            <person name="Spang A."/>
            <person name="Saw J.H."/>
            <person name="Jorgensen S.L."/>
            <person name="Zaremba-Niedzwiedzka K."/>
            <person name="Martijn J."/>
            <person name="Lind A.E."/>
            <person name="van Eijk R."/>
            <person name="Schleper C."/>
            <person name="Guy L."/>
            <person name="Ettema T.J."/>
        </authorList>
    </citation>
    <scope>NUCLEOTIDE SEQUENCE</scope>
</reference>
<evidence type="ECO:0000256" key="3">
    <source>
        <dbReference type="ARBA" id="ARBA00013008"/>
    </source>
</evidence>
<comment type="pathway">
    <text evidence="1">Pyrimidine metabolism; UMP biosynthesis via de novo pathway; (S)-dihydroorotate from bicarbonate: step 2/3.</text>
</comment>
<dbReference type="NCBIfam" id="TIGR00670">
    <property type="entry name" value="asp_carb_tr"/>
    <property type="match status" value="1"/>
</dbReference>
<evidence type="ECO:0000256" key="1">
    <source>
        <dbReference type="ARBA" id="ARBA00004852"/>
    </source>
</evidence>
<sequence length="352" mass="38203">MAKKASAPSRKTSKAAKAKKKTARRKPRRPSATKATPPPAPSAEFVWRRKDLLGLDELTAQEIVHILDTAESFREVSTRSIKKVPALRGKVVALMFFEDSTRTRMSFELAASRLSADTVLFTAKGSSVTKGETTVDTARNIAAMGVDIMVVRHSQSGAPHLLARSLPSISVINAGDGSHAHPTQALLDIFTIRQRLGRIEGLKVAIVGDIAHSRVARSNILGLRKLGAEVIVVGPPTLVPRAITAMGCQISHDLDDVLPEVDVINMLRIQFERFEASQFPSLREYHIQYGLTGERLKSCNPNVLVMHPGPINRGVEITSEVADGPNSCILQQVTNGLAVRMALLYLVSQGSE</sequence>
<dbReference type="Pfam" id="PF02729">
    <property type="entry name" value="OTCace_N"/>
    <property type="match status" value="1"/>
</dbReference>
<comment type="catalytic activity">
    <reaction evidence="7">
        <text>carbamoyl phosphate + L-aspartate = N-carbamoyl-L-aspartate + phosphate + H(+)</text>
        <dbReference type="Rhea" id="RHEA:20013"/>
        <dbReference type="ChEBI" id="CHEBI:15378"/>
        <dbReference type="ChEBI" id="CHEBI:29991"/>
        <dbReference type="ChEBI" id="CHEBI:32814"/>
        <dbReference type="ChEBI" id="CHEBI:43474"/>
        <dbReference type="ChEBI" id="CHEBI:58228"/>
        <dbReference type="EC" id="2.1.3.2"/>
    </reaction>
</comment>
<comment type="function">
    <text evidence="6">Catalyzes the condensation of carbamoyl phosphate and aspartate to form carbamoyl aspartate and inorganic phosphate, the committed step in the de novo pyrimidine nucleotide biosynthesis pathway.</text>
</comment>
<dbReference type="PRINTS" id="PR00101">
    <property type="entry name" value="ATCASE"/>
</dbReference>
<dbReference type="GO" id="GO:0006520">
    <property type="term" value="P:amino acid metabolic process"/>
    <property type="evidence" value="ECO:0007669"/>
    <property type="project" value="InterPro"/>
</dbReference>
<evidence type="ECO:0000256" key="2">
    <source>
        <dbReference type="ARBA" id="ARBA00008896"/>
    </source>
</evidence>
<dbReference type="InterPro" id="IPR036901">
    <property type="entry name" value="Asp/Orn_carbamoylTrfase_sf"/>
</dbReference>
<dbReference type="FunFam" id="3.40.50.1370:FF:000007">
    <property type="entry name" value="Aspartate carbamoyltransferase"/>
    <property type="match status" value="1"/>
</dbReference>
<keyword evidence="4" id="KW-0808">Transferase</keyword>
<dbReference type="Pfam" id="PF00185">
    <property type="entry name" value="OTCace"/>
    <property type="match status" value="1"/>
</dbReference>
<comment type="caution">
    <text evidence="11">The sequence shown here is derived from an EMBL/GenBank/DDBJ whole genome shotgun (WGS) entry which is preliminary data.</text>
</comment>
<feature type="domain" description="Aspartate/ornithine carbamoyltransferase Asp/Orn-binding" evidence="9">
    <location>
        <begin position="200"/>
        <end position="346"/>
    </location>
</feature>
<evidence type="ECO:0000259" key="10">
    <source>
        <dbReference type="Pfam" id="PF02729"/>
    </source>
</evidence>
<evidence type="ECO:0000256" key="5">
    <source>
        <dbReference type="ARBA" id="ARBA00022975"/>
    </source>
</evidence>
<name>A0A0F9WRC4_9ZZZZ</name>